<protein>
    <submittedName>
        <fullName evidence="1">Uncharacterized protein</fullName>
    </submittedName>
</protein>
<proteinExistence type="predicted"/>
<name>A0A7R9PW55_9ACAR</name>
<dbReference type="OrthoDB" id="6424917at2759"/>
<dbReference type="Proteomes" id="UP000759131">
    <property type="component" value="Unassembled WGS sequence"/>
</dbReference>
<keyword evidence="2" id="KW-1185">Reference proteome</keyword>
<dbReference type="EMBL" id="CAJPIZ010001366">
    <property type="protein sequence ID" value="CAG2103367.1"/>
    <property type="molecule type" value="Genomic_DNA"/>
</dbReference>
<dbReference type="InterPro" id="IPR027640">
    <property type="entry name" value="Kinesin-like_fam"/>
</dbReference>
<accession>A0A7R9PW55</accession>
<dbReference type="PANTHER" id="PTHR21608">
    <property type="entry name" value="KINESIN-LIKE PROTEIN CG14535"/>
    <property type="match status" value="1"/>
</dbReference>
<dbReference type="EMBL" id="OC855941">
    <property type="protein sequence ID" value="CAD7622937.1"/>
    <property type="molecule type" value="Genomic_DNA"/>
</dbReference>
<dbReference type="GO" id="GO:0007018">
    <property type="term" value="P:microtubule-based movement"/>
    <property type="evidence" value="ECO:0007669"/>
    <property type="project" value="InterPro"/>
</dbReference>
<evidence type="ECO:0000313" key="2">
    <source>
        <dbReference type="Proteomes" id="UP000759131"/>
    </source>
</evidence>
<organism evidence="1">
    <name type="scientific">Medioppia subpectinata</name>
    <dbReference type="NCBI Taxonomy" id="1979941"/>
    <lineage>
        <taxon>Eukaryota</taxon>
        <taxon>Metazoa</taxon>
        <taxon>Ecdysozoa</taxon>
        <taxon>Arthropoda</taxon>
        <taxon>Chelicerata</taxon>
        <taxon>Arachnida</taxon>
        <taxon>Acari</taxon>
        <taxon>Acariformes</taxon>
        <taxon>Sarcoptiformes</taxon>
        <taxon>Oribatida</taxon>
        <taxon>Brachypylina</taxon>
        <taxon>Oppioidea</taxon>
        <taxon>Oppiidae</taxon>
        <taxon>Medioppia</taxon>
    </lineage>
</organism>
<reference evidence="1" key="1">
    <citation type="submission" date="2020-11" db="EMBL/GenBank/DDBJ databases">
        <authorList>
            <person name="Tran Van P."/>
        </authorList>
    </citation>
    <scope>NUCLEOTIDE SEQUENCE</scope>
</reference>
<feature type="non-terminal residue" evidence="1">
    <location>
        <position position="170"/>
    </location>
</feature>
<dbReference type="PANTHER" id="PTHR21608:SF7">
    <property type="entry name" value="KINESIN-LIKE PROTEIN CG14535"/>
    <property type="match status" value="1"/>
</dbReference>
<dbReference type="GO" id="GO:0003777">
    <property type="term" value="F:microtubule motor activity"/>
    <property type="evidence" value="ECO:0007669"/>
    <property type="project" value="InterPro"/>
</dbReference>
<evidence type="ECO:0000313" key="1">
    <source>
        <dbReference type="EMBL" id="CAD7622937.1"/>
    </source>
</evidence>
<sequence length="170" mass="18818">MVSTLPPMPSLSTIASNAATTTPIKNQTIISNRFPRQEHPLGKVKVILQISHPYQQQQQQQHPLQDTAHYLKVDSSRRHLTLYDPTLLSSYEQNQRPTAPKMFAFDAIVNNSLNSSTSSGNCNTNSLPMPSSQHHYINTTIHELSKAALPELIDAVMNGNDSVLFALGKT</sequence>
<dbReference type="AlphaFoldDB" id="A0A7R9PW55"/>
<gene>
    <name evidence="1" type="ORF">OSB1V03_LOCUS3398</name>
</gene>